<feature type="transmembrane region" description="Helical" evidence="1">
    <location>
        <begin position="20"/>
        <end position="42"/>
    </location>
</feature>
<dbReference type="AlphaFoldDB" id="A0A1N6XPL9"/>
<reference evidence="6 7" key="1">
    <citation type="submission" date="2017-01" db="EMBL/GenBank/DDBJ databases">
        <authorList>
            <person name="Mah S.A."/>
            <person name="Swanson W.J."/>
            <person name="Moy G.W."/>
            <person name="Vacquier V.D."/>
        </authorList>
    </citation>
    <scope>NUCLEOTIDE SEQUENCE [LARGE SCALE GENOMIC DNA]</scope>
    <source>
        <strain evidence="6 7">ATCC 29606</strain>
    </source>
</reference>
<gene>
    <name evidence="6" type="ORF">SAMN05421672_113114</name>
</gene>
<keyword evidence="1" id="KW-1133">Transmembrane helix</keyword>
<evidence type="ECO:0000259" key="5">
    <source>
        <dbReference type="Pfam" id="PF21070"/>
    </source>
</evidence>
<accession>A0A1N6XPL9</accession>
<sequence>MDIKQYAARIGRFLARTWVWSLLLVLLASLLIWFVGPLLAIAEQRFWASPLSRLASIGLLVLLWGLALAFADWRGKQRQRRAQSAEQAQESLRQQSLIGEEQAELRHRYREALRTLKGHGGKWREELPWYLLIGPQGSGKTSLLDFSGLEFPLNQGAEQRLTREVAGTLYADWYFAEQAVLIDTAGRYLSQPDPAVDSLGWQTLLHLLRRRRTRPLNGVLVNLPVDVLQSGDELALEYLARQTRQRLQEIHQQLGIDVPVYLVLGKADKVPGFAESFDQLSREEADQVLGMTFRPGQSATEQATLRAELETLLRRLNHQVIPRMHQERDTVRRGRILDFPHQLGQLGEQLCLFVELAFAGNRYQRASQLRGLYFISAPQLAGGLDPVTLGIGQQLGLAGSLLPSLHTGKPRFIHDLFAKVIFPEAPLASLDGQTARRMAWGQRGLYAAALGSVLAMAVLWANAFSDNQARLERLRQTADSLLPAREQLDAHDDIHRLLEVLDISHAATQVFPDSSEVPLVQRGGLYQRSQAEPVVTDNYRRDLERLLLPRVRQLLETQLVQRTDRDALLASLRAYLMLNLPERRDAGFLADRLAAEWSRRHPGEATVQAALNGHFQRLLAEPFAAQPIDAALVAQARQTLRSESLAEVVYRALREQAQQLPEYRFHQHLGPQAPLLNGSDHAIPGLYTQRGYRHYLLAQGPRRMEEILRDNWVLGESAGLSPHDLGRLLADVEQLYFRDYAYHWSQALEQMEPEPVGNAAQGARLVAGLGSPSSPLLQLLVQLRENTLFSGPAASTETAGELLSAATALGTPLASAVPDSARKAMERHFAPLHRLLDDGGAAGPELANSLQALDDLHTLLSTLAQASQPEQTAFELARQRMNGRSDALSQLRSNAARMPKPIGRWLELLADDSWMLILSEAQHHLNQRYQTELYAFYQGALRQRYPFEARSQSEVSLADFREFFKSKGVADRFFEGYVRPFVTGSGNQLKLRLVDGRGLPLSPHFLAQLGKAEDIRRSFFAENPEEPSLQFKLESYLLDSNMRRAEFRLGNQQHEYRHGPIAQTSFRWPDHTLDGRASVLIEEIGGRRLAVEKNSGHWSLFRLIDQLQVEHHSGRDVLLLKAHLEERRAQYLLHSQRSPNPFDPSLLRSFKLPAVL</sequence>
<dbReference type="PANTHER" id="PTHR36153:SF1">
    <property type="entry name" value="TYPE VI SECRETION SYSTEM COMPONENT TSSM1"/>
    <property type="match status" value="1"/>
</dbReference>
<evidence type="ECO:0000256" key="1">
    <source>
        <dbReference type="SAM" id="Phobius"/>
    </source>
</evidence>
<dbReference type="Proteomes" id="UP000186079">
    <property type="component" value="Unassembled WGS sequence"/>
</dbReference>
<evidence type="ECO:0000313" key="6">
    <source>
        <dbReference type="EMBL" id="SIR04305.1"/>
    </source>
</evidence>
<dbReference type="Pfam" id="PF14331">
    <property type="entry name" value="IcmF-related_N"/>
    <property type="match status" value="1"/>
</dbReference>
<dbReference type="CDD" id="cd00882">
    <property type="entry name" value="Ras_like_GTPase"/>
    <property type="match status" value="1"/>
</dbReference>
<feature type="domain" description="Type VI secretion system component TssM1 helical" evidence="5">
    <location>
        <begin position="922"/>
        <end position="1022"/>
    </location>
</feature>
<dbReference type="Pfam" id="PF21070">
    <property type="entry name" value="IcmF_helical"/>
    <property type="match status" value="1"/>
</dbReference>
<dbReference type="InterPro" id="IPR017731">
    <property type="entry name" value="TssM1-like"/>
</dbReference>
<dbReference type="InterPro" id="IPR009612">
    <property type="entry name" value="IcmF-rel"/>
</dbReference>
<evidence type="ECO:0000259" key="3">
    <source>
        <dbReference type="Pfam" id="PF06761"/>
    </source>
</evidence>
<dbReference type="InterPro" id="IPR053156">
    <property type="entry name" value="T6SS_TssM-like"/>
</dbReference>
<dbReference type="InterPro" id="IPR027417">
    <property type="entry name" value="P-loop_NTPase"/>
</dbReference>
<organism evidence="6 7">
    <name type="scientific">Pseudomonas flexibilis</name>
    <dbReference type="NCBI Taxonomy" id="706570"/>
    <lineage>
        <taxon>Bacteria</taxon>
        <taxon>Pseudomonadati</taxon>
        <taxon>Pseudomonadota</taxon>
        <taxon>Gammaproteobacteria</taxon>
        <taxon>Pseudomonadales</taxon>
        <taxon>Pseudomonadaceae</taxon>
        <taxon>Pseudomonas</taxon>
    </lineage>
</organism>
<dbReference type="SUPFAM" id="SSF52540">
    <property type="entry name" value="P-loop containing nucleoside triphosphate hydrolases"/>
    <property type="match status" value="1"/>
</dbReference>
<feature type="domain" description="Type VI secretion system IcmF C-terminal" evidence="2">
    <location>
        <begin position="1031"/>
        <end position="1136"/>
    </location>
</feature>
<dbReference type="EMBL" id="FTMC01000013">
    <property type="protein sequence ID" value="SIR04305.1"/>
    <property type="molecule type" value="Genomic_DNA"/>
</dbReference>
<proteinExistence type="predicted"/>
<keyword evidence="1" id="KW-0812">Transmembrane</keyword>
<protein>
    <submittedName>
        <fullName evidence="6">Type VI secretion system protein ImpL</fullName>
    </submittedName>
</protein>
<dbReference type="Pfam" id="PF06744">
    <property type="entry name" value="IcmF_C"/>
    <property type="match status" value="1"/>
</dbReference>
<evidence type="ECO:0000259" key="4">
    <source>
        <dbReference type="Pfam" id="PF14331"/>
    </source>
</evidence>
<dbReference type="InterPro" id="IPR048677">
    <property type="entry name" value="TssM1_hel"/>
</dbReference>
<dbReference type="InterPro" id="IPR025743">
    <property type="entry name" value="TssM1_N"/>
</dbReference>
<evidence type="ECO:0000313" key="7">
    <source>
        <dbReference type="Proteomes" id="UP000186079"/>
    </source>
</evidence>
<feature type="transmembrane region" description="Helical" evidence="1">
    <location>
        <begin position="445"/>
        <end position="464"/>
    </location>
</feature>
<feature type="domain" description="IcmF-related" evidence="3">
    <location>
        <begin position="498"/>
        <end position="787"/>
    </location>
</feature>
<feature type="transmembrane region" description="Helical" evidence="1">
    <location>
        <begin position="54"/>
        <end position="71"/>
    </location>
</feature>
<feature type="domain" description="Type VI secretion system component TssM1 N-terminal" evidence="4">
    <location>
        <begin position="196"/>
        <end position="448"/>
    </location>
</feature>
<dbReference type="NCBIfam" id="TIGR03348">
    <property type="entry name" value="VI_IcmF"/>
    <property type="match status" value="1"/>
</dbReference>
<keyword evidence="1" id="KW-0472">Membrane</keyword>
<dbReference type="InterPro" id="IPR010623">
    <property type="entry name" value="IcmF_C"/>
</dbReference>
<name>A0A1N6XPL9_9PSED</name>
<dbReference type="Pfam" id="PF06761">
    <property type="entry name" value="IcmF-related"/>
    <property type="match status" value="1"/>
</dbReference>
<evidence type="ECO:0000259" key="2">
    <source>
        <dbReference type="Pfam" id="PF06744"/>
    </source>
</evidence>
<dbReference type="PANTHER" id="PTHR36153">
    <property type="entry name" value="INNER MEMBRANE PROTEIN-RELATED"/>
    <property type="match status" value="1"/>
</dbReference>